<evidence type="ECO:0000313" key="3">
    <source>
        <dbReference type="Proteomes" id="UP001500575"/>
    </source>
</evidence>
<evidence type="ECO:0000256" key="1">
    <source>
        <dbReference type="SAM" id="MobiDB-lite"/>
    </source>
</evidence>
<reference evidence="3" key="1">
    <citation type="journal article" date="2019" name="Int. J. Syst. Evol. Microbiol.">
        <title>The Global Catalogue of Microorganisms (GCM) 10K type strain sequencing project: providing services to taxonomists for standard genome sequencing and annotation.</title>
        <authorList>
            <consortium name="The Broad Institute Genomics Platform"/>
            <consortium name="The Broad Institute Genome Sequencing Center for Infectious Disease"/>
            <person name="Wu L."/>
            <person name="Ma J."/>
        </authorList>
    </citation>
    <scope>NUCLEOTIDE SEQUENCE [LARGE SCALE GENOMIC DNA]</scope>
    <source>
        <strain evidence="3">JCM 16021</strain>
    </source>
</reference>
<keyword evidence="3" id="KW-1185">Reference proteome</keyword>
<gene>
    <name evidence="2" type="ORF">GCM10009843_38220</name>
</gene>
<dbReference type="Proteomes" id="UP001500575">
    <property type="component" value="Unassembled WGS sequence"/>
</dbReference>
<evidence type="ECO:0000313" key="2">
    <source>
        <dbReference type="EMBL" id="GAA2133074.1"/>
    </source>
</evidence>
<dbReference type="EMBL" id="BAAAQQ010000013">
    <property type="protein sequence ID" value="GAA2133074.1"/>
    <property type="molecule type" value="Genomic_DNA"/>
</dbReference>
<accession>A0ABP5KIT4</accession>
<sequence>MDRRAETLRVPQVGGHLRVDRPGGHVSDSFNRDLGPPGRVAGVGVAGWRDTRIETEMDDLERSVDTLGDNLYSQGACKPAIPASPGAPRQERLLARMGRTLAD</sequence>
<protein>
    <submittedName>
        <fullName evidence="2">Uncharacterized protein</fullName>
    </submittedName>
</protein>
<organism evidence="2 3">
    <name type="scientific">Nocardioides bigeumensis</name>
    <dbReference type="NCBI Taxonomy" id="433657"/>
    <lineage>
        <taxon>Bacteria</taxon>
        <taxon>Bacillati</taxon>
        <taxon>Actinomycetota</taxon>
        <taxon>Actinomycetes</taxon>
        <taxon>Propionibacteriales</taxon>
        <taxon>Nocardioidaceae</taxon>
        <taxon>Nocardioides</taxon>
    </lineage>
</organism>
<name>A0ABP5KIT4_9ACTN</name>
<proteinExistence type="predicted"/>
<feature type="region of interest" description="Disordered" evidence="1">
    <location>
        <begin position="13"/>
        <end position="42"/>
    </location>
</feature>
<comment type="caution">
    <text evidence="2">The sequence shown here is derived from an EMBL/GenBank/DDBJ whole genome shotgun (WGS) entry which is preliminary data.</text>
</comment>